<dbReference type="InterPro" id="IPR015421">
    <property type="entry name" value="PyrdxlP-dep_Trfase_major"/>
</dbReference>
<dbReference type="EMBL" id="VYXQ01000013">
    <property type="protein sequence ID" value="KAA9367295.1"/>
    <property type="molecule type" value="Genomic_DNA"/>
</dbReference>
<gene>
    <name evidence="5" type="ORF">F3W84_14355</name>
</gene>
<dbReference type="PANTHER" id="PTHR13693:SF100">
    <property type="entry name" value="8-AMINO-7-OXONONANOATE SYNTHASE"/>
    <property type="match status" value="1"/>
</dbReference>
<protein>
    <submittedName>
        <fullName evidence="5">8-amino-7-oxononanoate synthase</fullName>
    </submittedName>
</protein>
<evidence type="ECO:0000256" key="1">
    <source>
        <dbReference type="ARBA" id="ARBA00001933"/>
    </source>
</evidence>
<keyword evidence="3" id="KW-0663">Pyridoxal phosphate</keyword>
<dbReference type="Proteomes" id="UP000327108">
    <property type="component" value="Unassembled WGS sequence"/>
</dbReference>
<dbReference type="RefSeq" id="WP_151094168.1">
    <property type="nucleotide sequence ID" value="NZ_JBLZNM010000018.1"/>
</dbReference>
<name>A0A5N1K1F2_9HYPH</name>
<dbReference type="InterPro" id="IPR015422">
    <property type="entry name" value="PyrdxlP-dep_Trfase_small"/>
</dbReference>
<dbReference type="SUPFAM" id="SSF53383">
    <property type="entry name" value="PLP-dependent transferases"/>
    <property type="match status" value="1"/>
</dbReference>
<dbReference type="PANTHER" id="PTHR13693">
    <property type="entry name" value="CLASS II AMINOTRANSFERASE/8-AMINO-7-OXONONANOATE SYNTHASE"/>
    <property type="match status" value="1"/>
</dbReference>
<evidence type="ECO:0000313" key="6">
    <source>
        <dbReference type="Proteomes" id="UP000327108"/>
    </source>
</evidence>
<dbReference type="InterPro" id="IPR004839">
    <property type="entry name" value="Aminotransferase_I/II_large"/>
</dbReference>
<evidence type="ECO:0000259" key="4">
    <source>
        <dbReference type="Pfam" id="PF00155"/>
    </source>
</evidence>
<comment type="caution">
    <text evidence="5">The sequence shown here is derived from an EMBL/GenBank/DDBJ whole genome shotgun (WGS) entry which is preliminary data.</text>
</comment>
<evidence type="ECO:0000256" key="3">
    <source>
        <dbReference type="ARBA" id="ARBA00022898"/>
    </source>
</evidence>
<feature type="domain" description="Aminotransferase class I/classII large" evidence="4">
    <location>
        <begin position="30"/>
        <end position="372"/>
    </location>
</feature>
<organism evidence="5 6">
    <name type="scientific">Ochrobactrum quorumnocens</name>
    <dbReference type="NCBI Taxonomy" id="271865"/>
    <lineage>
        <taxon>Bacteria</taxon>
        <taxon>Pseudomonadati</taxon>
        <taxon>Pseudomonadota</taxon>
        <taxon>Alphaproteobacteria</taxon>
        <taxon>Hyphomicrobiales</taxon>
        <taxon>Brucellaceae</taxon>
        <taxon>Brucella/Ochrobactrum group</taxon>
        <taxon>Ochrobactrum</taxon>
    </lineage>
</organism>
<proteinExistence type="predicted"/>
<dbReference type="GO" id="GO:0009102">
    <property type="term" value="P:biotin biosynthetic process"/>
    <property type="evidence" value="ECO:0007669"/>
    <property type="project" value="TreeGrafter"/>
</dbReference>
<dbReference type="Gene3D" id="3.40.640.10">
    <property type="entry name" value="Type I PLP-dependent aspartate aminotransferase-like (Major domain)"/>
    <property type="match status" value="1"/>
</dbReference>
<sequence length="381" mass="40931">MSFPALDRYQTKLAGLMRRSRFRVLSQTRGVDFTSNDYLSLATAPRLAAFIAAAIDQGIPQGAAGSRLLRGNHCVHETLEAEAASFFGAESALYFSNGFAANVALYSTLPQRDDLIVFDALIHASVHDGILASRARAVAVPHNNVEAVERAIRRWREGGGKGAPWIAVESLYSMDGDRAPLADLLQLAIRHDGFLVVDEAHATGVFGPDGRGLAFSLKGSANLITLQSCGKALGVSGALLCLPLTLAGYLVNHARSFIYSTAPSPLIAVGVHAALRIVKDEPERRDRLEALCRYAGNTMASTLGITPSHSHIQPVLIGDNARALRIAERMREEGFDIRAIRSPTVAIGTARLRITITLNVDEAQVTAMTERLASILEEVAT</sequence>
<reference evidence="5 6" key="1">
    <citation type="submission" date="2019-09" db="EMBL/GenBank/DDBJ databases">
        <title>Biological control of the noxious weed angled onion (Allium triquetrum) thwarted by endophytic bacteria in Victoria, Australia.</title>
        <authorList>
            <person name="Tehranchian P."/>
            <person name="Adair R.J."/>
            <person name="Van T.H."/>
            <person name="Morrison P.D."/>
            <person name="Williams H."/>
            <person name="Lawrie A.C."/>
        </authorList>
    </citation>
    <scope>NUCLEOTIDE SEQUENCE [LARGE SCALE GENOMIC DNA]</scope>
    <source>
        <strain evidence="5 6">RPTAtOch1</strain>
    </source>
</reference>
<accession>A0A5N1K1F2</accession>
<dbReference type="InterPro" id="IPR050087">
    <property type="entry name" value="AON_synthase_class-II"/>
</dbReference>
<comment type="cofactor">
    <cofactor evidence="1">
        <name>pyridoxal 5'-phosphate</name>
        <dbReference type="ChEBI" id="CHEBI:597326"/>
    </cofactor>
</comment>
<dbReference type="Gene3D" id="3.90.1150.10">
    <property type="entry name" value="Aspartate Aminotransferase, domain 1"/>
    <property type="match status" value="1"/>
</dbReference>
<dbReference type="InterPro" id="IPR015424">
    <property type="entry name" value="PyrdxlP-dep_Trfase"/>
</dbReference>
<evidence type="ECO:0000256" key="2">
    <source>
        <dbReference type="ARBA" id="ARBA00022679"/>
    </source>
</evidence>
<dbReference type="AlphaFoldDB" id="A0A5N1K1F2"/>
<dbReference type="Pfam" id="PF00155">
    <property type="entry name" value="Aminotran_1_2"/>
    <property type="match status" value="1"/>
</dbReference>
<dbReference type="GO" id="GO:0030170">
    <property type="term" value="F:pyridoxal phosphate binding"/>
    <property type="evidence" value="ECO:0007669"/>
    <property type="project" value="InterPro"/>
</dbReference>
<dbReference type="GO" id="GO:0008710">
    <property type="term" value="F:8-amino-7-oxononanoate synthase activity"/>
    <property type="evidence" value="ECO:0007669"/>
    <property type="project" value="TreeGrafter"/>
</dbReference>
<keyword evidence="6" id="KW-1185">Reference proteome</keyword>
<evidence type="ECO:0000313" key="5">
    <source>
        <dbReference type="EMBL" id="KAA9367295.1"/>
    </source>
</evidence>
<keyword evidence="2" id="KW-0808">Transferase</keyword>